<accession>A0A415JEP9</accession>
<dbReference type="GO" id="GO:0005886">
    <property type="term" value="C:plasma membrane"/>
    <property type="evidence" value="ECO:0007669"/>
    <property type="project" value="UniProtKB-SubCell"/>
</dbReference>
<keyword evidence="6 7" id="KW-0472">Membrane</keyword>
<feature type="transmembrane region" description="Helical" evidence="7">
    <location>
        <begin position="372"/>
        <end position="393"/>
    </location>
</feature>
<protein>
    <submittedName>
        <fullName evidence="8">Uncharacterized protein</fullName>
    </submittedName>
</protein>
<dbReference type="InterPro" id="IPR020846">
    <property type="entry name" value="MFS_dom"/>
</dbReference>
<dbReference type="GeneID" id="92861105"/>
<evidence type="ECO:0000313" key="8">
    <source>
        <dbReference type="EMBL" id="TWL21028.1"/>
    </source>
</evidence>
<organism evidence="8 9">
    <name type="scientific">Bacillus licheniformis</name>
    <dbReference type="NCBI Taxonomy" id="1402"/>
    <lineage>
        <taxon>Bacteria</taxon>
        <taxon>Bacillati</taxon>
        <taxon>Bacillota</taxon>
        <taxon>Bacilli</taxon>
        <taxon>Bacillales</taxon>
        <taxon>Bacillaceae</taxon>
        <taxon>Bacillus</taxon>
    </lineage>
</organism>
<evidence type="ECO:0000256" key="7">
    <source>
        <dbReference type="SAM" id="Phobius"/>
    </source>
</evidence>
<dbReference type="CDD" id="cd06173">
    <property type="entry name" value="MFS_MefA_like"/>
    <property type="match status" value="1"/>
</dbReference>
<dbReference type="PANTHER" id="PTHR23513">
    <property type="entry name" value="INTEGRAL MEMBRANE EFFLUX PROTEIN-RELATED"/>
    <property type="match status" value="1"/>
</dbReference>
<sequence>MKYAWVIKGDFFRLWSGTFLSLFSSVLFYYSLVWWSLSETGSALSGSVVIGIGLTVSILVSPFTGWLSDRFHRGKLIAASDMIISAVFLMIGFLALSGMNSVFLLAASRVIVSACLTAIEPAARSLLPDTLRKEQIEKGIAFQEVLTQLIQVIVPLVTGVLFSFLHFGWLWVLCGSLSFLSIFLEWRIKDERGSQKRIPFTNKQLFSGFTSLYQNKPLKYLLYGTSIQQLVFSGFPIYIVIWTSLLLKDQAWLGGAFQSFWACGTLCAALFLSFIAKPEHAKAAVPALMLIFGLLLSPLGWIDHVVLGAVNLIVIGMISGVVNIYIEGYLQRVTEGENRGRSLGAFFAVNSSFMPLGYAAAGMLSEAVSPEYLFLIVALPAPFAAFSMMRSFYLWEKQTKETVALQDETSI</sequence>
<dbReference type="SUPFAM" id="SSF103473">
    <property type="entry name" value="MFS general substrate transporter"/>
    <property type="match status" value="1"/>
</dbReference>
<dbReference type="EMBL" id="NILC01000033">
    <property type="protein sequence ID" value="TWL21028.1"/>
    <property type="molecule type" value="Genomic_DNA"/>
</dbReference>
<keyword evidence="4 7" id="KW-0812">Transmembrane</keyword>
<keyword evidence="3" id="KW-1003">Cell membrane</keyword>
<feature type="transmembrane region" description="Helical" evidence="7">
    <location>
        <begin position="251"/>
        <end position="276"/>
    </location>
</feature>
<dbReference type="Pfam" id="PF07690">
    <property type="entry name" value="MFS_1"/>
    <property type="match status" value="1"/>
</dbReference>
<comment type="subcellular location">
    <subcellularLocation>
        <location evidence="1">Cell membrane</location>
        <topology evidence="1">Multi-pass membrane protein</topology>
    </subcellularLocation>
</comment>
<feature type="transmembrane region" description="Helical" evidence="7">
    <location>
        <begin position="308"/>
        <end position="330"/>
    </location>
</feature>
<dbReference type="AlphaFoldDB" id="A0A415JEP9"/>
<reference evidence="8 9" key="1">
    <citation type="submission" date="2019-06" db="EMBL/GenBank/DDBJ databases">
        <title>Genome sequence analysis of &gt;100 Bacillus licheniformis strains suggests intrinsic resistance to this species.</title>
        <authorList>
            <person name="Wels M."/>
            <person name="Siezen R.J."/>
            <person name="Johansen E."/>
            <person name="Stuer-Lauridsen B."/>
            <person name="Bjerre K."/>
            <person name="Nielsen B.K.K."/>
        </authorList>
    </citation>
    <scope>NUCLEOTIDE SEQUENCE [LARGE SCALE GENOMIC DNA]</scope>
    <source>
        <strain evidence="8 9">BAC-16736</strain>
    </source>
</reference>
<feature type="transmembrane region" description="Helical" evidence="7">
    <location>
        <begin position="283"/>
        <end position="302"/>
    </location>
</feature>
<keyword evidence="2" id="KW-0813">Transport</keyword>
<feature type="transmembrane region" description="Helical" evidence="7">
    <location>
        <begin position="43"/>
        <end position="64"/>
    </location>
</feature>
<feature type="transmembrane region" description="Helical" evidence="7">
    <location>
        <begin position="168"/>
        <end position="188"/>
    </location>
</feature>
<feature type="transmembrane region" description="Helical" evidence="7">
    <location>
        <begin position="342"/>
        <end position="360"/>
    </location>
</feature>
<evidence type="ECO:0000313" key="9">
    <source>
        <dbReference type="Proteomes" id="UP000435910"/>
    </source>
</evidence>
<dbReference type="Proteomes" id="UP000435910">
    <property type="component" value="Unassembled WGS sequence"/>
</dbReference>
<gene>
    <name evidence="8" type="ORF">CHCC16736_2312</name>
</gene>
<dbReference type="PROSITE" id="PS50850">
    <property type="entry name" value="MFS"/>
    <property type="match status" value="1"/>
</dbReference>
<feature type="transmembrane region" description="Helical" evidence="7">
    <location>
        <begin position="220"/>
        <end position="245"/>
    </location>
</feature>
<evidence type="ECO:0000256" key="2">
    <source>
        <dbReference type="ARBA" id="ARBA00022448"/>
    </source>
</evidence>
<keyword evidence="5 7" id="KW-1133">Transmembrane helix</keyword>
<comment type="caution">
    <text evidence="8">The sequence shown here is derived from an EMBL/GenBank/DDBJ whole genome shotgun (WGS) entry which is preliminary data.</text>
</comment>
<feature type="transmembrane region" description="Helical" evidence="7">
    <location>
        <begin position="12"/>
        <end position="37"/>
    </location>
</feature>
<evidence type="ECO:0000256" key="1">
    <source>
        <dbReference type="ARBA" id="ARBA00004651"/>
    </source>
</evidence>
<dbReference type="RefSeq" id="WP_003182773.1">
    <property type="nucleotide sequence ID" value="NZ_BOQU01000003.1"/>
</dbReference>
<feature type="transmembrane region" description="Helical" evidence="7">
    <location>
        <begin position="140"/>
        <end position="162"/>
    </location>
</feature>
<evidence type="ECO:0000256" key="5">
    <source>
        <dbReference type="ARBA" id="ARBA00022989"/>
    </source>
</evidence>
<evidence type="ECO:0000256" key="6">
    <source>
        <dbReference type="ARBA" id="ARBA00023136"/>
    </source>
</evidence>
<dbReference type="PANTHER" id="PTHR23513:SF6">
    <property type="entry name" value="MAJOR FACILITATOR SUPERFAMILY ASSOCIATED DOMAIN-CONTAINING PROTEIN"/>
    <property type="match status" value="1"/>
</dbReference>
<evidence type="ECO:0000256" key="4">
    <source>
        <dbReference type="ARBA" id="ARBA00022692"/>
    </source>
</evidence>
<dbReference type="GO" id="GO:0022857">
    <property type="term" value="F:transmembrane transporter activity"/>
    <property type="evidence" value="ECO:0007669"/>
    <property type="project" value="InterPro"/>
</dbReference>
<evidence type="ECO:0000256" key="3">
    <source>
        <dbReference type="ARBA" id="ARBA00022475"/>
    </source>
</evidence>
<dbReference type="InterPro" id="IPR011701">
    <property type="entry name" value="MFS"/>
</dbReference>
<dbReference type="OMA" id="AMWNQTI"/>
<dbReference type="InterPro" id="IPR036259">
    <property type="entry name" value="MFS_trans_sf"/>
</dbReference>
<dbReference type="Gene3D" id="1.20.1250.20">
    <property type="entry name" value="MFS general substrate transporter like domains"/>
    <property type="match status" value="1"/>
</dbReference>
<name>A0A415JEP9_BACLI</name>
<proteinExistence type="predicted"/>